<dbReference type="Proteomes" id="UP000033491">
    <property type="component" value="Unassembled WGS sequence"/>
</dbReference>
<dbReference type="Pfam" id="PF13473">
    <property type="entry name" value="Cupredoxin_1"/>
    <property type="match status" value="1"/>
</dbReference>
<name>A0A0F3RTN1_9LACO</name>
<sequence>MMEKTQAVQVTVDGGYAPQEIHLKQGQPATITFTRVSSRGCLDEVQSADLAFKRALPLNQPTTVTVATDQAGTFGFSCGMDMVHGKVVIDR</sequence>
<proteinExistence type="predicted"/>
<evidence type="ECO:0000313" key="2">
    <source>
        <dbReference type="EMBL" id="KJW13373.1"/>
    </source>
</evidence>
<organism evidence="2 3">
    <name type="scientific">Levilactobacillus spicheri</name>
    <dbReference type="NCBI Taxonomy" id="216463"/>
    <lineage>
        <taxon>Bacteria</taxon>
        <taxon>Bacillati</taxon>
        <taxon>Bacillota</taxon>
        <taxon>Bacilli</taxon>
        <taxon>Lactobacillales</taxon>
        <taxon>Lactobacillaceae</taxon>
        <taxon>Levilactobacillus</taxon>
    </lineage>
</organism>
<dbReference type="Gene3D" id="2.60.40.420">
    <property type="entry name" value="Cupredoxins - blue copper proteins"/>
    <property type="match status" value="1"/>
</dbReference>
<reference evidence="2 3" key="1">
    <citation type="submission" date="2015-03" db="EMBL/GenBank/DDBJ databases">
        <authorList>
            <person name="Zheng J."/>
            <person name="Ganezle M."/>
        </authorList>
    </citation>
    <scope>NUCLEOTIDE SEQUENCE [LARGE SCALE GENOMIC DNA]</scope>
    <source>
        <strain evidence="2 3">LP38</strain>
    </source>
</reference>
<dbReference type="InterPro" id="IPR028096">
    <property type="entry name" value="EfeO_Cupredoxin"/>
</dbReference>
<dbReference type="PATRIC" id="fig|216463.3.peg.2335"/>
<protein>
    <submittedName>
        <fullName evidence="2">Copper-binding protein</fullName>
    </submittedName>
</protein>
<evidence type="ECO:0000313" key="3">
    <source>
        <dbReference type="Proteomes" id="UP000033491"/>
    </source>
</evidence>
<comment type="caution">
    <text evidence="2">The sequence shown here is derived from an EMBL/GenBank/DDBJ whole genome shotgun (WGS) entry which is preliminary data.</text>
</comment>
<dbReference type="InterPro" id="IPR008972">
    <property type="entry name" value="Cupredoxin"/>
</dbReference>
<feature type="domain" description="EfeO-type cupredoxin-like" evidence="1">
    <location>
        <begin position="3"/>
        <end position="89"/>
    </location>
</feature>
<evidence type="ECO:0000259" key="1">
    <source>
        <dbReference type="Pfam" id="PF13473"/>
    </source>
</evidence>
<dbReference type="SUPFAM" id="SSF49503">
    <property type="entry name" value="Cupredoxins"/>
    <property type="match status" value="1"/>
</dbReference>
<dbReference type="AlphaFoldDB" id="A0A0F3RTN1"/>
<gene>
    <name evidence="2" type="ORF">VC81_02600</name>
</gene>
<dbReference type="STRING" id="216463.VC81_02600"/>
<dbReference type="EMBL" id="JZCR01000006">
    <property type="protein sequence ID" value="KJW13373.1"/>
    <property type="molecule type" value="Genomic_DNA"/>
</dbReference>
<accession>A0A0F3RTN1</accession>